<dbReference type="InterPro" id="IPR013762">
    <property type="entry name" value="Integrase-like_cat_sf"/>
</dbReference>
<keyword evidence="3" id="KW-1185">Reference proteome</keyword>
<gene>
    <name evidence="2" type="ORF">CD175_27370</name>
</gene>
<accession>A0A2S6FES6</accession>
<dbReference type="GO" id="GO:0015074">
    <property type="term" value="P:DNA integration"/>
    <property type="evidence" value="ECO:0007669"/>
    <property type="project" value="InterPro"/>
</dbReference>
<dbReference type="SUPFAM" id="SSF56349">
    <property type="entry name" value="DNA breaking-rejoining enzymes"/>
    <property type="match status" value="1"/>
</dbReference>
<dbReference type="Gene3D" id="1.10.443.10">
    <property type="entry name" value="Intergrase catalytic core"/>
    <property type="match status" value="1"/>
</dbReference>
<keyword evidence="1" id="KW-0233">DNA recombination</keyword>
<reference evidence="3" key="1">
    <citation type="submission" date="2017-06" db="EMBL/GenBank/DDBJ databases">
        <authorList>
            <person name="Furmanczyk E.M."/>
        </authorList>
    </citation>
    <scope>NUCLEOTIDE SEQUENCE [LARGE SCALE GENOMIC DNA]</scope>
    <source>
        <strain evidence="3">AP3_16</strain>
    </source>
</reference>
<protein>
    <submittedName>
        <fullName evidence="2">Integrase</fullName>
    </submittedName>
</protein>
<evidence type="ECO:0000313" key="3">
    <source>
        <dbReference type="Proteomes" id="UP000238541"/>
    </source>
</evidence>
<sequence>MVDKQPDLSFPMLEYGKTETPWDLTPLLYRGGAALKTKSAMIKIAQHEVGDLLADRIGLVKRLHSNLVDDLARGISRFSVENKVQCLRRFFTWADLANLGLSLESISDTFLQWADHQLHRQRVERSLSQRSTYDLASLTATMFDNVLNRHASLIKDTRIRKPRGKGKLHTSQVDKQNLEQGFTFGNLLADICNALTLEATRGPLPVLVPLRTGRVLEQWSHLPRLEPFTRPHPQSAVTLRNSLARRAAWEAELSLRTRFPVLNLRIEAELLMFIAQTGMNLQQAYRLRMEQYHYTSHLDGYQVRSYKKRRHGEVIFEIFSDYRDWFERYLNWRNEWFSTEPADLLFPLIRRGRIDDKAPQFNCMQRICGSIGTPLIRPAKLRGTRINWLLRETLNPKQTAEMAQHSVETLIRVYADPHPQLAMVEITRFHQQTDPDISPPGPGSCVLPIPEPIRNIPEQASKPDCVTAAGCLFCTHHRDIESEDHVWSLSSFRHLKLIELARYRPPEKPVHIQQPALITVERLTEKLKFFEESSSVRAAWVAEAQARIREGDYHPAWDGFIRLIEIHREGAS</sequence>
<dbReference type="AlphaFoldDB" id="A0A2S6FES6"/>
<dbReference type="InterPro" id="IPR011010">
    <property type="entry name" value="DNA_brk_join_enz"/>
</dbReference>
<evidence type="ECO:0000256" key="1">
    <source>
        <dbReference type="ARBA" id="ARBA00023172"/>
    </source>
</evidence>
<dbReference type="GO" id="GO:0006310">
    <property type="term" value="P:DNA recombination"/>
    <property type="evidence" value="ECO:0007669"/>
    <property type="project" value="UniProtKB-KW"/>
</dbReference>
<dbReference type="RefSeq" id="WP_104451253.1">
    <property type="nucleotide sequence ID" value="NZ_NIRS01000008.1"/>
</dbReference>
<evidence type="ECO:0000313" key="2">
    <source>
        <dbReference type="EMBL" id="PPK35915.1"/>
    </source>
</evidence>
<proteinExistence type="predicted"/>
<dbReference type="EMBL" id="NIRS01000008">
    <property type="protein sequence ID" value="PPK35915.1"/>
    <property type="molecule type" value="Genomic_DNA"/>
</dbReference>
<organism evidence="2 3">
    <name type="scientific">Pseudomonas laurylsulfatiphila</name>
    <dbReference type="NCBI Taxonomy" id="2011015"/>
    <lineage>
        <taxon>Bacteria</taxon>
        <taxon>Pseudomonadati</taxon>
        <taxon>Pseudomonadota</taxon>
        <taxon>Gammaproteobacteria</taxon>
        <taxon>Pseudomonadales</taxon>
        <taxon>Pseudomonadaceae</taxon>
        <taxon>Pseudomonas</taxon>
    </lineage>
</organism>
<name>A0A2S6FES6_9PSED</name>
<dbReference type="Proteomes" id="UP000238541">
    <property type="component" value="Unassembled WGS sequence"/>
</dbReference>
<dbReference type="GO" id="GO:0003677">
    <property type="term" value="F:DNA binding"/>
    <property type="evidence" value="ECO:0007669"/>
    <property type="project" value="InterPro"/>
</dbReference>
<comment type="caution">
    <text evidence="2">The sequence shown here is derived from an EMBL/GenBank/DDBJ whole genome shotgun (WGS) entry which is preliminary data.</text>
</comment>